<dbReference type="AlphaFoldDB" id="A0A3B1DG02"/>
<protein>
    <submittedName>
        <fullName evidence="1">Uncharacterized protein</fullName>
    </submittedName>
</protein>
<evidence type="ECO:0000313" key="1">
    <source>
        <dbReference type="EMBL" id="VAX41279.1"/>
    </source>
</evidence>
<gene>
    <name evidence="1" type="ORF">MNBD_PLANCTO02-1904</name>
</gene>
<reference evidence="1" key="1">
    <citation type="submission" date="2018-06" db="EMBL/GenBank/DDBJ databases">
        <authorList>
            <person name="Zhirakovskaya E."/>
        </authorList>
    </citation>
    <scope>NUCLEOTIDE SEQUENCE</scope>
</reference>
<proteinExistence type="predicted"/>
<accession>A0A3B1DG02</accession>
<dbReference type="EMBL" id="UOGL01000527">
    <property type="protein sequence ID" value="VAX41279.1"/>
    <property type="molecule type" value="Genomic_DNA"/>
</dbReference>
<sequence length="103" mass="10982">MMTKLLWSVALLVPVGLSAVAVGYSRDTANAEDVCPGKVECPLTGEEVCKDKCPLIDTNRADCPGKVECPLTGEEVCKDKCPLNADIINSKVTSDLPPCCQKK</sequence>
<organism evidence="1">
    <name type="scientific">hydrothermal vent metagenome</name>
    <dbReference type="NCBI Taxonomy" id="652676"/>
    <lineage>
        <taxon>unclassified sequences</taxon>
        <taxon>metagenomes</taxon>
        <taxon>ecological metagenomes</taxon>
    </lineage>
</organism>
<name>A0A3B1DG02_9ZZZZ</name>